<name>A0ABN3CZ34_9ACTN</name>
<dbReference type="Proteomes" id="UP001499843">
    <property type="component" value="Unassembled WGS sequence"/>
</dbReference>
<evidence type="ECO:0000259" key="1">
    <source>
        <dbReference type="Pfam" id="PF04149"/>
    </source>
</evidence>
<dbReference type="RefSeq" id="WP_344492857.1">
    <property type="nucleotide sequence ID" value="NZ_BAAAQX010000043.1"/>
</dbReference>
<gene>
    <name evidence="2" type="ORF">GCM10009850_102030</name>
</gene>
<protein>
    <recommendedName>
        <fullName evidence="1">DUF397 domain-containing protein</fullName>
    </recommendedName>
</protein>
<evidence type="ECO:0000313" key="3">
    <source>
        <dbReference type="Proteomes" id="UP001499843"/>
    </source>
</evidence>
<dbReference type="InterPro" id="IPR007278">
    <property type="entry name" value="DUF397"/>
</dbReference>
<accession>A0ABN3CZ34</accession>
<proteinExistence type="predicted"/>
<comment type="caution">
    <text evidence="2">The sequence shown here is derived from an EMBL/GenBank/DDBJ whole genome shotgun (WGS) entry which is preliminary data.</text>
</comment>
<reference evidence="2 3" key="1">
    <citation type="journal article" date="2019" name="Int. J. Syst. Evol. Microbiol.">
        <title>The Global Catalogue of Microorganisms (GCM) 10K type strain sequencing project: providing services to taxonomists for standard genome sequencing and annotation.</title>
        <authorList>
            <consortium name="The Broad Institute Genomics Platform"/>
            <consortium name="The Broad Institute Genome Sequencing Center for Infectious Disease"/>
            <person name="Wu L."/>
            <person name="Ma J."/>
        </authorList>
    </citation>
    <scope>NUCLEOTIDE SEQUENCE [LARGE SCALE GENOMIC DNA]</scope>
    <source>
        <strain evidence="2 3">JCM 16114</strain>
    </source>
</reference>
<feature type="domain" description="DUF397" evidence="1">
    <location>
        <begin position="6"/>
        <end position="55"/>
    </location>
</feature>
<dbReference type="Pfam" id="PF04149">
    <property type="entry name" value="DUF397"/>
    <property type="match status" value="1"/>
</dbReference>
<sequence length="64" mass="7132">MTEPNEWIKSSYSGGNGDCVELASVGSMIAVRDSKNPDGPRLYFTRSEWDAFRRGLIDGEFDSL</sequence>
<keyword evidence="3" id="KW-1185">Reference proteome</keyword>
<organism evidence="2 3">
    <name type="scientific">Nonomuraea monospora</name>
    <dbReference type="NCBI Taxonomy" id="568818"/>
    <lineage>
        <taxon>Bacteria</taxon>
        <taxon>Bacillati</taxon>
        <taxon>Actinomycetota</taxon>
        <taxon>Actinomycetes</taxon>
        <taxon>Streptosporangiales</taxon>
        <taxon>Streptosporangiaceae</taxon>
        <taxon>Nonomuraea</taxon>
    </lineage>
</organism>
<evidence type="ECO:0000313" key="2">
    <source>
        <dbReference type="EMBL" id="GAA2214738.1"/>
    </source>
</evidence>
<dbReference type="EMBL" id="BAAAQX010000043">
    <property type="protein sequence ID" value="GAA2214738.1"/>
    <property type="molecule type" value="Genomic_DNA"/>
</dbReference>